<dbReference type="InterPro" id="IPR003441">
    <property type="entry name" value="NAC-dom"/>
</dbReference>
<evidence type="ECO:0000259" key="5">
    <source>
        <dbReference type="PROSITE" id="PS51005"/>
    </source>
</evidence>
<protein>
    <recommendedName>
        <fullName evidence="5">NAC domain-containing protein</fullName>
    </recommendedName>
</protein>
<evidence type="ECO:0000256" key="2">
    <source>
        <dbReference type="ARBA" id="ARBA00023125"/>
    </source>
</evidence>
<dbReference type="Pfam" id="PF02365">
    <property type="entry name" value="NAM"/>
    <property type="match status" value="1"/>
</dbReference>
<sequence length="85" mass="10396">MDSDYQYDMMFFLSYRFIPTNEKLITCYLSKKVNGEPLPCDYIPDFEIYKDKYKEPWKIFRETADETFYVFTKLTKKVIDKESIE</sequence>
<comment type="caution">
    <text evidence="6">The sequence shown here is derived from an EMBL/GenBank/DDBJ whole genome shotgun (WGS) entry which is preliminary data.</text>
</comment>
<dbReference type="PANTHER" id="PTHR31719:SF43">
    <property type="entry name" value="NAC TRANSCRIPTION FACTOR 56"/>
    <property type="match status" value="1"/>
</dbReference>
<reference evidence="6 7" key="1">
    <citation type="submission" date="2023-03" db="EMBL/GenBank/DDBJ databases">
        <title>WGS of Gossypium arboreum.</title>
        <authorList>
            <person name="Yu D."/>
        </authorList>
    </citation>
    <scope>NUCLEOTIDE SEQUENCE [LARGE SCALE GENOMIC DNA]</scope>
    <source>
        <tissue evidence="6">Leaf</tissue>
    </source>
</reference>
<gene>
    <name evidence="6" type="ORF">PVK06_012858</name>
</gene>
<dbReference type="PANTHER" id="PTHR31719">
    <property type="entry name" value="NAC TRANSCRIPTION FACTOR 56"/>
    <property type="match status" value="1"/>
</dbReference>
<accession>A0ABR0QDL8</accession>
<dbReference type="Proteomes" id="UP001358586">
    <property type="component" value="Chromosome 4"/>
</dbReference>
<proteinExistence type="predicted"/>
<keyword evidence="1" id="KW-0805">Transcription regulation</keyword>
<keyword evidence="3" id="KW-0804">Transcription</keyword>
<evidence type="ECO:0000256" key="1">
    <source>
        <dbReference type="ARBA" id="ARBA00023015"/>
    </source>
</evidence>
<evidence type="ECO:0000256" key="4">
    <source>
        <dbReference type="ARBA" id="ARBA00023242"/>
    </source>
</evidence>
<keyword evidence="7" id="KW-1185">Reference proteome</keyword>
<dbReference type="InterPro" id="IPR036093">
    <property type="entry name" value="NAC_dom_sf"/>
</dbReference>
<organism evidence="6 7">
    <name type="scientific">Gossypium arboreum</name>
    <name type="common">Tree cotton</name>
    <name type="synonym">Gossypium nanking</name>
    <dbReference type="NCBI Taxonomy" id="29729"/>
    <lineage>
        <taxon>Eukaryota</taxon>
        <taxon>Viridiplantae</taxon>
        <taxon>Streptophyta</taxon>
        <taxon>Embryophyta</taxon>
        <taxon>Tracheophyta</taxon>
        <taxon>Spermatophyta</taxon>
        <taxon>Magnoliopsida</taxon>
        <taxon>eudicotyledons</taxon>
        <taxon>Gunneridae</taxon>
        <taxon>Pentapetalae</taxon>
        <taxon>rosids</taxon>
        <taxon>malvids</taxon>
        <taxon>Malvales</taxon>
        <taxon>Malvaceae</taxon>
        <taxon>Malvoideae</taxon>
        <taxon>Gossypium</taxon>
    </lineage>
</organism>
<dbReference type="PROSITE" id="PS51005">
    <property type="entry name" value="NAC"/>
    <property type="match status" value="1"/>
</dbReference>
<keyword evidence="2" id="KW-0238">DNA-binding</keyword>
<dbReference type="EMBL" id="JARKNE010000004">
    <property type="protein sequence ID" value="KAK5837048.1"/>
    <property type="molecule type" value="Genomic_DNA"/>
</dbReference>
<evidence type="ECO:0000313" key="6">
    <source>
        <dbReference type="EMBL" id="KAK5837048.1"/>
    </source>
</evidence>
<name>A0ABR0QDL8_GOSAR</name>
<feature type="domain" description="NAC" evidence="5">
    <location>
        <begin position="11"/>
        <end position="85"/>
    </location>
</feature>
<evidence type="ECO:0000256" key="3">
    <source>
        <dbReference type="ARBA" id="ARBA00023163"/>
    </source>
</evidence>
<keyword evidence="4" id="KW-0539">Nucleus</keyword>
<dbReference type="Gene3D" id="2.170.150.80">
    <property type="entry name" value="NAC domain"/>
    <property type="match status" value="1"/>
</dbReference>
<evidence type="ECO:0000313" key="7">
    <source>
        <dbReference type="Proteomes" id="UP001358586"/>
    </source>
</evidence>
<dbReference type="SUPFAM" id="SSF101941">
    <property type="entry name" value="NAC domain"/>
    <property type="match status" value="1"/>
</dbReference>